<protein>
    <recommendedName>
        <fullName evidence="3">C2H2-type domain-containing protein</fullName>
    </recommendedName>
</protein>
<organism evidence="4 5">
    <name type="scientific">Neurospora hispaniola</name>
    <dbReference type="NCBI Taxonomy" id="588809"/>
    <lineage>
        <taxon>Eukaryota</taxon>
        <taxon>Fungi</taxon>
        <taxon>Dikarya</taxon>
        <taxon>Ascomycota</taxon>
        <taxon>Pezizomycotina</taxon>
        <taxon>Sordariomycetes</taxon>
        <taxon>Sordariomycetidae</taxon>
        <taxon>Sordariales</taxon>
        <taxon>Sordariaceae</taxon>
        <taxon>Neurospora</taxon>
    </lineage>
</organism>
<feature type="compositionally biased region" description="Basic and acidic residues" evidence="2">
    <location>
        <begin position="301"/>
        <end position="313"/>
    </location>
</feature>
<name>A0AAJ0I6X2_9PEZI</name>
<dbReference type="GO" id="GO:0008270">
    <property type="term" value="F:zinc ion binding"/>
    <property type="evidence" value="ECO:0007669"/>
    <property type="project" value="UniProtKB-KW"/>
</dbReference>
<gene>
    <name evidence="4" type="ORF">B0T23DRAFT_317061</name>
</gene>
<feature type="domain" description="C2H2-type" evidence="3">
    <location>
        <begin position="350"/>
        <end position="377"/>
    </location>
</feature>
<dbReference type="InterPro" id="IPR013087">
    <property type="entry name" value="Znf_C2H2_type"/>
</dbReference>
<keyword evidence="1" id="KW-0862">Zinc</keyword>
<sequence length="406" mass="43780">MGDRVPAPPAVVDECIDPSLLTLHMDVKYGRSPPSPSIVNSPSTSSGLSSYAGSVAGSPNDVGFSPVGMEQDSPAVAQDPTGLNAAPADTMHDITAAQHAVLQETLGTWNMAVSANELAGTYNLAQLNQRCGGFPMQQHHDQSGYMYGGEELCTVGDEQHNAPNPSFIQQQQGQSFFQYPPIIPQEPLIQPCYNPQLSNATLTTAIPPETPIAFTTPMNGVWPSGAQFPLSATCLQSQDWHSPIPSHIHFSQSHPSHIPAPFPSPTSPINHTTSSAPSPSPSTSSTFSSSSASSSSSSSRKSPEKKPCKAPVDDRYGKCTYKGHSKELKKHYRTTHKKYAEEIGILLDPFECDDCKTSFVRKDFLARHQRVQRGKTMSACERAMKNKKGKGRVQVRGSQSKSEMGI</sequence>
<dbReference type="Pfam" id="PF00096">
    <property type="entry name" value="zf-C2H2"/>
    <property type="match status" value="1"/>
</dbReference>
<reference evidence="4 5" key="1">
    <citation type="journal article" date="2023" name="Mol. Phylogenet. Evol.">
        <title>Genome-scale phylogeny and comparative genomics of the fungal order Sordariales.</title>
        <authorList>
            <person name="Hensen N."/>
            <person name="Bonometti L."/>
            <person name="Westerberg I."/>
            <person name="Brannstrom I.O."/>
            <person name="Guillou S."/>
            <person name="Cros-Aarteil S."/>
            <person name="Calhoun S."/>
            <person name="Haridas S."/>
            <person name="Kuo A."/>
            <person name="Mondo S."/>
            <person name="Pangilinan J."/>
            <person name="Riley R."/>
            <person name="LaButti K."/>
            <person name="Andreopoulos B."/>
            <person name="Lipzen A."/>
            <person name="Chen C."/>
            <person name="Yan M."/>
            <person name="Daum C."/>
            <person name="Ng V."/>
            <person name="Clum A."/>
            <person name="Steindorff A."/>
            <person name="Ohm R.A."/>
            <person name="Martin F."/>
            <person name="Silar P."/>
            <person name="Natvig D.O."/>
            <person name="Lalanne C."/>
            <person name="Gautier V."/>
            <person name="Ament-Velasquez S.L."/>
            <person name="Kruys A."/>
            <person name="Hutchinson M.I."/>
            <person name="Powell A.J."/>
            <person name="Barry K."/>
            <person name="Miller A.N."/>
            <person name="Grigoriev I.V."/>
            <person name="Debuchy R."/>
            <person name="Gladieux P."/>
            <person name="Hiltunen Thoren M."/>
            <person name="Johannesson H."/>
        </authorList>
    </citation>
    <scope>NUCLEOTIDE SEQUENCE [LARGE SCALE GENOMIC DNA]</scope>
    <source>
        <strain evidence="4 5">FGSC 10403</strain>
    </source>
</reference>
<dbReference type="PROSITE" id="PS50157">
    <property type="entry name" value="ZINC_FINGER_C2H2_2"/>
    <property type="match status" value="1"/>
</dbReference>
<dbReference type="GeneID" id="87872597"/>
<feature type="compositionally biased region" description="Low complexity" evidence="2">
    <location>
        <begin position="37"/>
        <end position="54"/>
    </location>
</feature>
<feature type="compositionally biased region" description="Polar residues" evidence="2">
    <location>
        <begin position="396"/>
        <end position="406"/>
    </location>
</feature>
<comment type="caution">
    <text evidence="4">The sequence shown here is derived from an EMBL/GenBank/DDBJ whole genome shotgun (WGS) entry which is preliminary data.</text>
</comment>
<feature type="region of interest" description="Disordered" evidence="2">
    <location>
        <begin position="385"/>
        <end position="406"/>
    </location>
</feature>
<keyword evidence="1" id="KW-0863">Zinc-finger</keyword>
<evidence type="ECO:0000259" key="3">
    <source>
        <dbReference type="PROSITE" id="PS50157"/>
    </source>
</evidence>
<dbReference type="RefSeq" id="XP_062692531.1">
    <property type="nucleotide sequence ID" value="XM_062834975.1"/>
</dbReference>
<keyword evidence="1" id="KW-0479">Metal-binding</keyword>
<feature type="region of interest" description="Disordered" evidence="2">
    <location>
        <begin position="32"/>
        <end position="54"/>
    </location>
</feature>
<dbReference type="SUPFAM" id="SSF57667">
    <property type="entry name" value="beta-beta-alpha zinc fingers"/>
    <property type="match status" value="1"/>
</dbReference>
<evidence type="ECO:0000256" key="2">
    <source>
        <dbReference type="SAM" id="MobiDB-lite"/>
    </source>
</evidence>
<evidence type="ECO:0000313" key="5">
    <source>
        <dbReference type="Proteomes" id="UP001285908"/>
    </source>
</evidence>
<dbReference type="EMBL" id="JAULSX010000004">
    <property type="protein sequence ID" value="KAK3492073.1"/>
    <property type="molecule type" value="Genomic_DNA"/>
</dbReference>
<feature type="compositionally biased region" description="Low complexity" evidence="2">
    <location>
        <begin position="272"/>
        <end position="299"/>
    </location>
</feature>
<evidence type="ECO:0000256" key="1">
    <source>
        <dbReference type="PROSITE-ProRule" id="PRU00042"/>
    </source>
</evidence>
<dbReference type="AlphaFoldDB" id="A0AAJ0I6X2"/>
<evidence type="ECO:0000313" key="4">
    <source>
        <dbReference type="EMBL" id="KAK3492073.1"/>
    </source>
</evidence>
<accession>A0AAJ0I6X2</accession>
<feature type="region of interest" description="Disordered" evidence="2">
    <location>
        <begin position="245"/>
        <end position="313"/>
    </location>
</feature>
<proteinExistence type="predicted"/>
<dbReference type="InterPro" id="IPR036236">
    <property type="entry name" value="Znf_C2H2_sf"/>
</dbReference>
<dbReference type="Proteomes" id="UP001285908">
    <property type="component" value="Unassembled WGS sequence"/>
</dbReference>
<dbReference type="Gene3D" id="3.30.160.60">
    <property type="entry name" value="Classic Zinc Finger"/>
    <property type="match status" value="1"/>
</dbReference>
<keyword evidence="5" id="KW-1185">Reference proteome</keyword>